<evidence type="ECO:0000259" key="4">
    <source>
        <dbReference type="Pfam" id="PF22936"/>
    </source>
</evidence>
<dbReference type="EMBL" id="QGNW01000199">
    <property type="protein sequence ID" value="RVW85941.1"/>
    <property type="molecule type" value="Genomic_DNA"/>
</dbReference>
<evidence type="ECO:0000259" key="5">
    <source>
        <dbReference type="Pfam" id="PF25597"/>
    </source>
</evidence>
<evidence type="ECO:0000313" key="6">
    <source>
        <dbReference type="EMBL" id="RVW85941.1"/>
    </source>
</evidence>
<dbReference type="GO" id="GO:0004190">
    <property type="term" value="F:aspartic-type endopeptidase activity"/>
    <property type="evidence" value="ECO:0007669"/>
    <property type="project" value="UniProtKB-KW"/>
</dbReference>
<dbReference type="Pfam" id="PF25597">
    <property type="entry name" value="SH3_retrovirus"/>
    <property type="match status" value="1"/>
</dbReference>
<name>A0A438HNB9_VITVI</name>
<evidence type="ECO:0000256" key="2">
    <source>
        <dbReference type="SAM" id="MobiDB-lite"/>
    </source>
</evidence>
<proteinExistence type="predicted"/>
<dbReference type="Pfam" id="PF22936">
    <property type="entry name" value="Pol_BBD"/>
    <property type="match status" value="1"/>
</dbReference>
<dbReference type="Pfam" id="PF07727">
    <property type="entry name" value="RVT_2"/>
    <property type="match status" value="1"/>
</dbReference>
<protein>
    <submittedName>
        <fullName evidence="6">Retrovirus-related Pol polyprotein from transposon TNT 1-94</fullName>
    </submittedName>
</protein>
<dbReference type="InterPro" id="IPR043502">
    <property type="entry name" value="DNA/RNA_pol_sf"/>
</dbReference>
<dbReference type="PANTHER" id="PTHR11439:SF486">
    <property type="entry name" value="RLK (RECEPTOR-LIKE KINASE) PROTEIN, PUTATIVE-RELATED"/>
    <property type="match status" value="1"/>
</dbReference>
<evidence type="ECO:0000313" key="7">
    <source>
        <dbReference type="Proteomes" id="UP000288805"/>
    </source>
</evidence>
<dbReference type="CDD" id="cd09272">
    <property type="entry name" value="RNase_HI_RT_Ty1"/>
    <property type="match status" value="1"/>
</dbReference>
<reference evidence="6 7" key="1">
    <citation type="journal article" date="2018" name="PLoS Genet.">
        <title>Population sequencing reveals clonal diversity and ancestral inbreeding in the grapevine cultivar Chardonnay.</title>
        <authorList>
            <person name="Roach M.J."/>
            <person name="Johnson D.L."/>
            <person name="Bohlmann J."/>
            <person name="van Vuuren H.J."/>
            <person name="Jones S.J."/>
            <person name="Pretorius I.S."/>
            <person name="Schmidt S.A."/>
            <person name="Borneman A.R."/>
        </authorList>
    </citation>
    <scope>NUCLEOTIDE SEQUENCE [LARGE SCALE GENOMIC DNA]</scope>
    <source>
        <strain evidence="7">cv. Chardonnay</strain>
        <tissue evidence="6">Leaf</tissue>
    </source>
</reference>
<sequence>MTGDATIFDTYSSCPNNLTVRIADGSLSKVVGTGSVVLSRDLTLNSVLLVPNLDCNLLSISKLTKEKRCITNFSSTHCEFQDLDSGKTIGNAEECSGLYILKERHDPQEQPQMTVAYLINRMPSRVLKFQTPCQTLLKSFLTTRLISTVPPKIFGCSVFVHINQQHRSKLDPRSLKCIFLGYSSNQKGYKCYSPVTRKLYNSMDVTFFETQPYYPKNDIQRENSTQEYQFWDLESFSESPITTENHIPPESFNQPESIVDLWDKEHIQEETEERALSQQTHEAEPGPNPSKLPSNNAPDGTVDSELENDILNMPIAWRKGVRSCTQHPIGNFISYDKLSPTFRAFTSSITEIQVPQNIQEAFKYPKWKTAVDEEIRALEKNGTWKITDLPRGKKPVGCKWIFTVKYKADGNVDRYKARLVAKGFTQSNGIDYQETFAPVVKLNTVRVLLSLAANLDWSLHQLDVKNAFLNGDLEEEVYMDIPAGLETTSNFNKVCRLRKSLYGLKQSPRACFERFTKVVKGYGFVQCQSDHTLFVKHFPEGKLAIIIVYVDDIILTGDHEEKIDLLKKLLTKEFEIKDLGNLKYFLGMEIARSKKGIAVSQRKYVLDLLNETGMLRCKPAETPMDTTVKLEESDGSAPVDKGRYQRLVGKLIYLSHTRPDIGFSVSVVSQFMNNPTEKHMTAVIRILRCLKMTSGKGLFFQRTTKKEIEIFSDADWAGSVTDRRSTSGYCSFVWGNLVTWQSKKQSVVAHSSAEAEFRAMAQGICEGIWLNRLLEELRVPLKHPMVLYCDNQAAISIAKNPVHHDRTKHVEIDRHFIKEKIEEGVFKISYTPTNCQTADILTKALARVNFEDLTEKLGMINIYNAA</sequence>
<organism evidence="6 7">
    <name type="scientific">Vitis vinifera</name>
    <name type="common">Grape</name>
    <dbReference type="NCBI Taxonomy" id="29760"/>
    <lineage>
        <taxon>Eukaryota</taxon>
        <taxon>Viridiplantae</taxon>
        <taxon>Streptophyta</taxon>
        <taxon>Embryophyta</taxon>
        <taxon>Tracheophyta</taxon>
        <taxon>Spermatophyta</taxon>
        <taxon>Magnoliopsida</taxon>
        <taxon>eudicotyledons</taxon>
        <taxon>Gunneridae</taxon>
        <taxon>Pentapetalae</taxon>
        <taxon>rosids</taxon>
        <taxon>Vitales</taxon>
        <taxon>Vitaceae</taxon>
        <taxon>Viteae</taxon>
        <taxon>Vitis</taxon>
    </lineage>
</organism>
<evidence type="ECO:0000259" key="3">
    <source>
        <dbReference type="Pfam" id="PF07727"/>
    </source>
</evidence>
<comment type="caution">
    <text evidence="6">The sequence shown here is derived from an EMBL/GenBank/DDBJ whole genome shotgun (WGS) entry which is preliminary data.</text>
</comment>
<dbReference type="SUPFAM" id="SSF56672">
    <property type="entry name" value="DNA/RNA polymerases"/>
    <property type="match status" value="1"/>
</dbReference>
<feature type="domain" description="Retroviral polymerase SH3-like" evidence="5">
    <location>
        <begin position="156"/>
        <end position="218"/>
    </location>
</feature>
<dbReference type="InterPro" id="IPR013103">
    <property type="entry name" value="RVT_2"/>
</dbReference>
<dbReference type="AlphaFoldDB" id="A0A438HNB9"/>
<dbReference type="PANTHER" id="PTHR11439">
    <property type="entry name" value="GAG-POL-RELATED RETROTRANSPOSON"/>
    <property type="match status" value="1"/>
</dbReference>
<keyword evidence="1" id="KW-0064">Aspartyl protease</keyword>
<evidence type="ECO:0000256" key="1">
    <source>
        <dbReference type="ARBA" id="ARBA00022750"/>
    </source>
</evidence>
<feature type="domain" description="Retrovirus-related Pol polyprotein from transposon TNT 1-94-like beta-barrel" evidence="4">
    <location>
        <begin position="1"/>
        <end position="66"/>
    </location>
</feature>
<keyword evidence="1" id="KW-0645">Protease</keyword>
<dbReference type="InterPro" id="IPR057670">
    <property type="entry name" value="SH3_retrovirus"/>
</dbReference>
<feature type="region of interest" description="Disordered" evidence="2">
    <location>
        <begin position="270"/>
        <end position="304"/>
    </location>
</feature>
<keyword evidence="1" id="KW-0378">Hydrolase</keyword>
<dbReference type="Proteomes" id="UP000288805">
    <property type="component" value="Unassembled WGS sequence"/>
</dbReference>
<feature type="domain" description="Reverse transcriptase Ty1/copia-type" evidence="3">
    <location>
        <begin position="381"/>
        <end position="624"/>
    </location>
</feature>
<dbReference type="InterPro" id="IPR054722">
    <property type="entry name" value="PolX-like_BBD"/>
</dbReference>
<accession>A0A438HNB9</accession>
<gene>
    <name evidence="6" type="primary">POLX_2234</name>
    <name evidence="6" type="ORF">CK203_035374</name>
</gene>